<evidence type="ECO:0000259" key="7">
    <source>
        <dbReference type="PROSITE" id="PS50198"/>
    </source>
</evidence>
<reference evidence="8" key="1">
    <citation type="submission" date="2020-04" db="EMBL/GenBank/DDBJ databases">
        <title>Deep metagenomics examines the oral microbiome during advanced dental caries in children, revealing novel taxa and co-occurrences with host molecules.</title>
        <authorList>
            <person name="Baker J.L."/>
            <person name="Morton J.T."/>
            <person name="Dinis M."/>
            <person name="Alvarez R."/>
            <person name="Tran N.C."/>
            <person name="Knight R."/>
            <person name="Edlund A."/>
        </authorList>
    </citation>
    <scope>NUCLEOTIDE SEQUENCE</scope>
    <source>
        <strain evidence="8">JCVI_24_bin.2</strain>
    </source>
</reference>
<keyword evidence="4 6" id="KW-0697">Rotamase</keyword>
<evidence type="ECO:0000256" key="2">
    <source>
        <dbReference type="ARBA" id="ARBA00013194"/>
    </source>
</evidence>
<evidence type="ECO:0000256" key="4">
    <source>
        <dbReference type="ARBA" id="ARBA00023110"/>
    </source>
</evidence>
<keyword evidence="3" id="KW-0732">Signal</keyword>
<name>A0A930GWR6_9FIRM</name>
<evidence type="ECO:0000256" key="6">
    <source>
        <dbReference type="PROSITE-ProRule" id="PRU00278"/>
    </source>
</evidence>
<evidence type="ECO:0000313" key="8">
    <source>
        <dbReference type="EMBL" id="MBF1283724.1"/>
    </source>
</evidence>
<dbReference type="EMBL" id="JABZRD010000221">
    <property type="protein sequence ID" value="MBF1283724.1"/>
    <property type="molecule type" value="Genomic_DNA"/>
</dbReference>
<dbReference type="PROSITE" id="PS50198">
    <property type="entry name" value="PPIC_PPIASE_2"/>
    <property type="match status" value="1"/>
</dbReference>
<dbReference type="EC" id="5.2.1.8" evidence="2"/>
<proteinExistence type="predicted"/>
<dbReference type="Proteomes" id="UP000709351">
    <property type="component" value="Unassembled WGS sequence"/>
</dbReference>
<dbReference type="GO" id="GO:0003755">
    <property type="term" value="F:peptidyl-prolyl cis-trans isomerase activity"/>
    <property type="evidence" value="ECO:0007669"/>
    <property type="project" value="UniProtKB-KW"/>
</dbReference>
<dbReference type="AlphaFoldDB" id="A0A930GWR6"/>
<dbReference type="InterPro" id="IPR046357">
    <property type="entry name" value="PPIase_dom_sf"/>
</dbReference>
<dbReference type="PANTHER" id="PTHR47245">
    <property type="entry name" value="PEPTIDYLPROLYL ISOMERASE"/>
    <property type="match status" value="1"/>
</dbReference>
<protein>
    <recommendedName>
        <fullName evidence="2">peptidylprolyl isomerase</fullName>
        <ecNumber evidence="2">5.2.1.8</ecNumber>
    </recommendedName>
</protein>
<gene>
    <name evidence="8" type="ORF">HXM93_04220</name>
</gene>
<dbReference type="SUPFAM" id="SSF54534">
    <property type="entry name" value="FKBP-like"/>
    <property type="match status" value="1"/>
</dbReference>
<sequence>MNLFLFKEGRRRVGFRSYLFFVLLFSVLFFNSCKGIAISGKTENVPGYSKAEAMLVLGSERNRYQNIMGPEVWNIPITGQLEKTYGAYFIDKTKEFLQDIRTLNLLAEEKGIQPNSTEMEGIRKAANKFYTSLSEEDKAFFGDCTEKDVVDMYTAYFTAEKTVDALLSKVDTELSAAESKVIRIEQIVVSDEETARDLLEKVRTSGANFTYYARQYSEDPEFQKQLSFGEKEDKVYETAFSLNNNEISDIVSENGKFYIIKCLDSYDEEATKDRKERLEQSIRVLRFNESYDAYQKEHIVRFREPFWKTIDLHAGEGSTADFFFSVYQEYVKIDK</sequence>
<dbReference type="Gene3D" id="3.10.50.40">
    <property type="match status" value="1"/>
</dbReference>
<evidence type="ECO:0000313" key="9">
    <source>
        <dbReference type="Proteomes" id="UP000709351"/>
    </source>
</evidence>
<dbReference type="InterPro" id="IPR050245">
    <property type="entry name" value="PrsA_foldase"/>
</dbReference>
<feature type="domain" description="PpiC" evidence="7">
    <location>
        <begin position="179"/>
        <end position="264"/>
    </location>
</feature>
<dbReference type="InterPro" id="IPR000297">
    <property type="entry name" value="PPIase_PpiC"/>
</dbReference>
<comment type="catalytic activity">
    <reaction evidence="1">
        <text>[protein]-peptidylproline (omega=180) = [protein]-peptidylproline (omega=0)</text>
        <dbReference type="Rhea" id="RHEA:16237"/>
        <dbReference type="Rhea" id="RHEA-COMP:10747"/>
        <dbReference type="Rhea" id="RHEA-COMP:10748"/>
        <dbReference type="ChEBI" id="CHEBI:83833"/>
        <dbReference type="ChEBI" id="CHEBI:83834"/>
        <dbReference type="EC" id="5.2.1.8"/>
    </reaction>
</comment>
<evidence type="ECO:0000256" key="5">
    <source>
        <dbReference type="ARBA" id="ARBA00023235"/>
    </source>
</evidence>
<organism evidence="8 9">
    <name type="scientific">Oribacterium parvum</name>
    <dbReference type="NCBI Taxonomy" id="1501329"/>
    <lineage>
        <taxon>Bacteria</taxon>
        <taxon>Bacillati</taxon>
        <taxon>Bacillota</taxon>
        <taxon>Clostridia</taxon>
        <taxon>Lachnospirales</taxon>
        <taxon>Lachnospiraceae</taxon>
        <taxon>Oribacterium</taxon>
    </lineage>
</organism>
<evidence type="ECO:0000256" key="3">
    <source>
        <dbReference type="ARBA" id="ARBA00022729"/>
    </source>
</evidence>
<keyword evidence="5 6" id="KW-0413">Isomerase</keyword>
<comment type="caution">
    <text evidence="8">The sequence shown here is derived from an EMBL/GenBank/DDBJ whole genome shotgun (WGS) entry which is preliminary data.</text>
</comment>
<accession>A0A930GWR6</accession>
<dbReference type="Pfam" id="PF13616">
    <property type="entry name" value="Rotamase_3"/>
    <property type="match status" value="1"/>
</dbReference>
<dbReference type="PANTHER" id="PTHR47245:SF1">
    <property type="entry name" value="FOLDASE PROTEIN PRSA"/>
    <property type="match status" value="1"/>
</dbReference>
<evidence type="ECO:0000256" key="1">
    <source>
        <dbReference type="ARBA" id="ARBA00000971"/>
    </source>
</evidence>